<dbReference type="InterPro" id="IPR008258">
    <property type="entry name" value="Transglycosylase_SLT_dom_1"/>
</dbReference>
<dbReference type="CDD" id="cd16894">
    <property type="entry name" value="MltD-like"/>
    <property type="match status" value="1"/>
</dbReference>
<reference evidence="2" key="1">
    <citation type="journal article" date="2014" name="Front. Microbiol.">
        <title>High frequency of phylogenetically diverse reductive dehalogenase-homologous genes in deep subseafloor sedimentary metagenomes.</title>
        <authorList>
            <person name="Kawai M."/>
            <person name="Futagami T."/>
            <person name="Toyoda A."/>
            <person name="Takaki Y."/>
            <person name="Nishi S."/>
            <person name="Hori S."/>
            <person name="Arai W."/>
            <person name="Tsubouchi T."/>
            <person name="Morono Y."/>
            <person name="Uchiyama I."/>
            <person name="Ito T."/>
            <person name="Fujiyama A."/>
            <person name="Inagaki F."/>
            <person name="Takami H."/>
        </authorList>
    </citation>
    <scope>NUCLEOTIDE SEQUENCE</scope>
    <source>
        <strain evidence="2">Expedition CK06-06</strain>
    </source>
</reference>
<comment type="caution">
    <text evidence="2">The sequence shown here is derived from an EMBL/GenBank/DDBJ whole genome shotgun (WGS) entry which is preliminary data.</text>
</comment>
<proteinExistence type="predicted"/>
<dbReference type="Gene3D" id="1.10.530.10">
    <property type="match status" value="1"/>
</dbReference>
<dbReference type="AlphaFoldDB" id="X0TVJ2"/>
<organism evidence="2">
    <name type="scientific">marine sediment metagenome</name>
    <dbReference type="NCBI Taxonomy" id="412755"/>
    <lineage>
        <taxon>unclassified sequences</taxon>
        <taxon>metagenomes</taxon>
        <taxon>ecological metagenomes</taxon>
    </lineage>
</organism>
<gene>
    <name evidence="2" type="ORF">S01H1_31665</name>
</gene>
<dbReference type="SUPFAM" id="SSF53955">
    <property type="entry name" value="Lysozyme-like"/>
    <property type="match status" value="1"/>
</dbReference>
<accession>X0TVJ2</accession>
<feature type="non-terminal residue" evidence="2">
    <location>
        <position position="1"/>
    </location>
</feature>
<dbReference type="EMBL" id="BARS01019552">
    <property type="protein sequence ID" value="GAF92162.1"/>
    <property type="molecule type" value="Genomic_DNA"/>
</dbReference>
<evidence type="ECO:0000259" key="1">
    <source>
        <dbReference type="Pfam" id="PF01464"/>
    </source>
</evidence>
<evidence type="ECO:0000313" key="2">
    <source>
        <dbReference type="EMBL" id="GAF92162.1"/>
    </source>
</evidence>
<name>X0TVJ2_9ZZZZ</name>
<protein>
    <recommendedName>
        <fullName evidence="1">Transglycosylase SLT domain-containing protein</fullName>
    </recommendedName>
</protein>
<dbReference type="Pfam" id="PF01464">
    <property type="entry name" value="SLT"/>
    <property type="match status" value="1"/>
</dbReference>
<dbReference type="InterPro" id="IPR023346">
    <property type="entry name" value="Lysozyme-like_dom_sf"/>
</dbReference>
<feature type="domain" description="Transglycosylase SLT" evidence="1">
    <location>
        <begin position="69"/>
        <end position="176"/>
    </location>
</feature>
<feature type="non-terminal residue" evidence="2">
    <location>
        <position position="274"/>
    </location>
</feature>
<sequence length="274" mass="31910">AAASETGPPSQWFIRGDYPQPVQVSLCGERMPLENRQVWEMLDREFTILVWDRAQVYMWLKRTGRYFPFIEKSLAEEGLPDDLKYLAVAESALIIDIRSKRSALGIWQFMAATARQNGLRKSRNIDERLSFELSTKAALKYLKRLKSIFGTWTLALAAYNCGDARLKNEIKAQQVSDFYRLRLPKETERFIYRISVIKIILEHPERYGYRLPLDRIYEPIKAERLKVNLPTPLHITKIAKTLGTDYKVLKELNPHILGRYFPAGKYEINVPYGH</sequence>